<dbReference type="OrthoDB" id="542013at2759"/>
<reference evidence="4" key="2">
    <citation type="journal article" date="2023" name="IMA Fungus">
        <title>Comparative genomic study of the Penicillium genus elucidates a diverse pangenome and 15 lateral gene transfer events.</title>
        <authorList>
            <person name="Petersen C."/>
            <person name="Sorensen T."/>
            <person name="Nielsen M.R."/>
            <person name="Sondergaard T.E."/>
            <person name="Sorensen J.L."/>
            <person name="Fitzpatrick D.A."/>
            <person name="Frisvad J.C."/>
            <person name="Nielsen K.L."/>
        </authorList>
    </citation>
    <scope>NUCLEOTIDE SEQUENCE</scope>
    <source>
        <strain evidence="4">IBT 23319</strain>
    </source>
</reference>
<sequence length="324" mass="35749">MNFPQPKLTPLPPNINLHGKIAVITGATAGIGLETAKQLLKHRISHLVLAVRNVSKGETCKQEIQRFYSQAKITVLELDMKSYDSVLSFSKILQQQVPCVNILILNAGIGLMKFEKSPSGHETVLQVNYLSNVLLIATLLPHLKASGEKSGEPSRITWVGSRMYFSSSLEKKAPLEPGETLIGHMDSERFFFPSMKYNDTKMLCAMFMYSLAPRLDQSKAILNMVCPGLINTNMSDVLPAHLRIMSNVMKFFLARPVEAGGWVLINGAVVAGRESHGEFLGDKAIINPSPYLQSSAGKAVQKQLWAETIEEIGKLIELPAEFNL</sequence>
<name>A0A9W9N8F2_PENCI</name>
<dbReference type="PANTHER" id="PTHR24320:SF252">
    <property type="entry name" value="DEHYDROGENASE_REDUCTASE FAMILY PROTEIN, PUTATIVE (AFU_ORTHOLOGUE AFUA_3G08550)-RELATED"/>
    <property type="match status" value="1"/>
</dbReference>
<evidence type="ECO:0000256" key="1">
    <source>
        <dbReference type="ARBA" id="ARBA00006484"/>
    </source>
</evidence>
<dbReference type="PANTHER" id="PTHR24320">
    <property type="entry name" value="RETINOL DEHYDROGENASE"/>
    <property type="match status" value="1"/>
</dbReference>
<evidence type="ECO:0000256" key="3">
    <source>
        <dbReference type="ARBA" id="ARBA00023002"/>
    </source>
</evidence>
<keyword evidence="2" id="KW-0521">NADP</keyword>
<evidence type="ECO:0000313" key="4">
    <source>
        <dbReference type="EMBL" id="KAJ5215172.1"/>
    </source>
</evidence>
<comment type="similarity">
    <text evidence="1">Belongs to the short-chain dehydrogenases/reductases (SDR) family.</text>
</comment>
<dbReference type="PRINTS" id="PR00081">
    <property type="entry name" value="GDHRDH"/>
</dbReference>
<dbReference type="AlphaFoldDB" id="A0A9W9N8F2"/>
<evidence type="ECO:0000256" key="2">
    <source>
        <dbReference type="ARBA" id="ARBA00022857"/>
    </source>
</evidence>
<dbReference type="GeneID" id="81389735"/>
<dbReference type="Gene3D" id="3.40.50.720">
    <property type="entry name" value="NAD(P)-binding Rossmann-like Domain"/>
    <property type="match status" value="1"/>
</dbReference>
<proteinExistence type="inferred from homology"/>
<dbReference type="GO" id="GO:0016491">
    <property type="term" value="F:oxidoreductase activity"/>
    <property type="evidence" value="ECO:0007669"/>
    <property type="project" value="UniProtKB-KW"/>
</dbReference>
<evidence type="ECO:0000313" key="5">
    <source>
        <dbReference type="Proteomes" id="UP001147733"/>
    </source>
</evidence>
<dbReference type="EMBL" id="JAPQKT010000012">
    <property type="protein sequence ID" value="KAJ5215172.1"/>
    <property type="molecule type" value="Genomic_DNA"/>
</dbReference>
<organism evidence="4 5">
    <name type="scientific">Penicillium citrinum</name>
    <dbReference type="NCBI Taxonomy" id="5077"/>
    <lineage>
        <taxon>Eukaryota</taxon>
        <taxon>Fungi</taxon>
        <taxon>Dikarya</taxon>
        <taxon>Ascomycota</taxon>
        <taxon>Pezizomycotina</taxon>
        <taxon>Eurotiomycetes</taxon>
        <taxon>Eurotiomycetidae</taxon>
        <taxon>Eurotiales</taxon>
        <taxon>Aspergillaceae</taxon>
        <taxon>Penicillium</taxon>
    </lineage>
</organism>
<dbReference type="RefSeq" id="XP_056494924.1">
    <property type="nucleotide sequence ID" value="XM_056650568.1"/>
</dbReference>
<dbReference type="Pfam" id="PF00106">
    <property type="entry name" value="adh_short"/>
    <property type="match status" value="1"/>
</dbReference>
<dbReference type="InterPro" id="IPR036291">
    <property type="entry name" value="NAD(P)-bd_dom_sf"/>
</dbReference>
<keyword evidence="3" id="KW-0560">Oxidoreductase</keyword>
<keyword evidence="5" id="KW-1185">Reference proteome</keyword>
<dbReference type="InterPro" id="IPR002347">
    <property type="entry name" value="SDR_fam"/>
</dbReference>
<protein>
    <submittedName>
        <fullName evidence="4">Uncharacterized protein</fullName>
    </submittedName>
</protein>
<accession>A0A9W9N8F2</accession>
<gene>
    <name evidence="4" type="ORF">N7469_011663</name>
</gene>
<dbReference type="Proteomes" id="UP001147733">
    <property type="component" value="Unassembled WGS sequence"/>
</dbReference>
<reference evidence="4" key="1">
    <citation type="submission" date="2022-11" db="EMBL/GenBank/DDBJ databases">
        <authorList>
            <person name="Petersen C."/>
        </authorList>
    </citation>
    <scope>NUCLEOTIDE SEQUENCE</scope>
    <source>
        <strain evidence="4">IBT 23319</strain>
    </source>
</reference>
<comment type="caution">
    <text evidence="4">The sequence shown here is derived from an EMBL/GenBank/DDBJ whole genome shotgun (WGS) entry which is preliminary data.</text>
</comment>
<dbReference type="SUPFAM" id="SSF51735">
    <property type="entry name" value="NAD(P)-binding Rossmann-fold domains"/>
    <property type="match status" value="1"/>
</dbReference>